<keyword evidence="4 6" id="KW-0998">Cell outer membrane</keyword>
<organism evidence="9 10">
    <name type="scientific">Solemya velum gill symbiont</name>
    <dbReference type="NCBI Taxonomy" id="2340"/>
    <lineage>
        <taxon>Bacteria</taxon>
        <taxon>Pseudomonadati</taxon>
        <taxon>Pseudomonadota</taxon>
        <taxon>Gammaproteobacteria</taxon>
        <taxon>sulfur-oxidizing symbionts</taxon>
    </lineage>
</organism>
<dbReference type="GO" id="GO:0051205">
    <property type="term" value="P:protein insertion into membrane"/>
    <property type="evidence" value="ECO:0007669"/>
    <property type="project" value="UniProtKB-UniRule"/>
</dbReference>
<evidence type="ECO:0000256" key="5">
    <source>
        <dbReference type="ARBA" id="ARBA00023288"/>
    </source>
</evidence>
<dbReference type="STRING" id="2340.JV46_21640"/>
<dbReference type="InterPro" id="IPR011990">
    <property type="entry name" value="TPR-like_helical_dom_sf"/>
</dbReference>
<dbReference type="InterPro" id="IPR017689">
    <property type="entry name" value="BamD"/>
</dbReference>
<feature type="domain" description="Outer membrane lipoprotein BamD-like" evidence="8">
    <location>
        <begin position="33"/>
        <end position="235"/>
    </location>
</feature>
<keyword evidence="5 6" id="KW-0449">Lipoprotein</keyword>
<dbReference type="CDD" id="cd15830">
    <property type="entry name" value="BamD"/>
    <property type="match status" value="1"/>
</dbReference>
<dbReference type="NCBIfam" id="TIGR03302">
    <property type="entry name" value="OM_YfiO"/>
    <property type="match status" value="1"/>
</dbReference>
<dbReference type="GO" id="GO:0043165">
    <property type="term" value="P:Gram-negative-bacterium-type cell outer membrane assembly"/>
    <property type="evidence" value="ECO:0007669"/>
    <property type="project" value="UniProtKB-UniRule"/>
</dbReference>
<gene>
    <name evidence="9" type="primary">yfiO</name>
    <name evidence="6" type="synonym">bamD</name>
    <name evidence="9" type="ORF">JV46_21640</name>
</gene>
<comment type="caution">
    <text evidence="9">The sequence shown here is derived from an EMBL/GenBank/DDBJ whole genome shotgun (WGS) entry which is preliminary data.</text>
</comment>
<dbReference type="SUPFAM" id="SSF48452">
    <property type="entry name" value="TPR-like"/>
    <property type="match status" value="1"/>
</dbReference>
<evidence type="ECO:0000256" key="2">
    <source>
        <dbReference type="ARBA" id="ARBA00023136"/>
    </source>
</evidence>
<dbReference type="InterPro" id="IPR019734">
    <property type="entry name" value="TPR_rpt"/>
</dbReference>
<protein>
    <recommendedName>
        <fullName evidence="6">Outer membrane protein assembly factor BamD</fullName>
    </recommendedName>
</protein>
<evidence type="ECO:0000256" key="7">
    <source>
        <dbReference type="PROSITE-ProRule" id="PRU00339"/>
    </source>
</evidence>
<feature type="repeat" description="TPR" evidence="7">
    <location>
        <begin position="70"/>
        <end position="103"/>
    </location>
</feature>
<dbReference type="PATRIC" id="fig|2340.3.peg.735"/>
<dbReference type="EMBL" id="JRAA01000001">
    <property type="protein sequence ID" value="KHF26224.1"/>
    <property type="molecule type" value="Genomic_DNA"/>
</dbReference>
<evidence type="ECO:0000256" key="3">
    <source>
        <dbReference type="ARBA" id="ARBA00023139"/>
    </source>
</evidence>
<name>A0A0B0HE67_SOVGS</name>
<dbReference type="Gene3D" id="1.25.40.10">
    <property type="entry name" value="Tetratricopeptide repeat domain"/>
    <property type="match status" value="1"/>
</dbReference>
<dbReference type="InterPro" id="IPR039565">
    <property type="entry name" value="BamD-like"/>
</dbReference>
<comment type="subunit">
    <text evidence="6">Part of the Bam complex.</text>
</comment>
<comment type="subcellular location">
    <subcellularLocation>
        <location evidence="6">Cell outer membrane</location>
        <topology evidence="6">Lipid-anchor</topology>
    </subcellularLocation>
</comment>
<keyword evidence="2 6" id="KW-0472">Membrane</keyword>
<comment type="function">
    <text evidence="6">Part of the outer membrane protein assembly complex, which is involved in assembly and insertion of beta-barrel proteins into the outer membrane.</text>
</comment>
<evidence type="ECO:0000259" key="8">
    <source>
        <dbReference type="Pfam" id="PF13525"/>
    </source>
</evidence>
<dbReference type="GO" id="GO:1990063">
    <property type="term" value="C:Bam protein complex"/>
    <property type="evidence" value="ECO:0007669"/>
    <property type="project" value="TreeGrafter"/>
</dbReference>
<evidence type="ECO:0000256" key="4">
    <source>
        <dbReference type="ARBA" id="ARBA00023237"/>
    </source>
</evidence>
<comment type="similarity">
    <text evidence="6">Belongs to the BamD family.</text>
</comment>
<dbReference type="RefSeq" id="WP_043115962.1">
    <property type="nucleotide sequence ID" value="NZ_JRAA01000001.1"/>
</dbReference>
<keyword evidence="1 6" id="KW-0732">Signal</keyword>
<keyword evidence="10" id="KW-1185">Reference proteome</keyword>
<keyword evidence="3 6" id="KW-0564">Palmitate</keyword>
<dbReference type="PANTHER" id="PTHR37423:SF1">
    <property type="entry name" value="OUTER MEMBRANE PROTEIN ASSEMBLY FACTOR BAMD"/>
    <property type="match status" value="1"/>
</dbReference>
<reference evidence="9 10" key="1">
    <citation type="journal article" date="2014" name="BMC Genomics">
        <title>The genome of the intracellular bacterium of the coastal bivalve, Solemya velum: a blueprint for thriving in and out of symbiosis.</title>
        <authorList>
            <person name="Dmytrenko O."/>
            <person name="Russell S.L."/>
            <person name="Loo W.T."/>
            <person name="Fontanez K.M."/>
            <person name="Liao L."/>
            <person name="Roeselers G."/>
            <person name="Sharma R."/>
            <person name="Stewart F.J."/>
            <person name="Newton I.L."/>
            <person name="Woyke T."/>
            <person name="Wu D."/>
            <person name="Lang J.M."/>
            <person name="Eisen J.A."/>
            <person name="Cavanaugh C.M."/>
        </authorList>
    </citation>
    <scope>NUCLEOTIDE SEQUENCE [LARGE SCALE GENOMIC DNA]</scope>
    <source>
        <strain evidence="9 10">WH</strain>
    </source>
</reference>
<dbReference type="PROSITE" id="PS51257">
    <property type="entry name" value="PROKAR_LIPOPROTEIN"/>
    <property type="match status" value="1"/>
</dbReference>
<evidence type="ECO:0000313" key="10">
    <source>
        <dbReference type="Proteomes" id="UP000030856"/>
    </source>
</evidence>
<dbReference type="OrthoDB" id="9779191at2"/>
<dbReference type="Proteomes" id="UP000030856">
    <property type="component" value="Unassembled WGS sequence"/>
</dbReference>
<evidence type="ECO:0000256" key="1">
    <source>
        <dbReference type="ARBA" id="ARBA00022729"/>
    </source>
</evidence>
<accession>A0A0B0HE67</accession>
<dbReference type="Pfam" id="PF13525">
    <property type="entry name" value="YfiO"/>
    <property type="match status" value="1"/>
</dbReference>
<evidence type="ECO:0000256" key="6">
    <source>
        <dbReference type="HAMAP-Rule" id="MF_00922"/>
    </source>
</evidence>
<proteinExistence type="inferred from homology"/>
<evidence type="ECO:0000313" key="9">
    <source>
        <dbReference type="EMBL" id="KHF26224.1"/>
    </source>
</evidence>
<dbReference type="PROSITE" id="PS50005">
    <property type="entry name" value="TPR"/>
    <property type="match status" value="1"/>
</dbReference>
<dbReference type="HAMAP" id="MF_00922">
    <property type="entry name" value="OM_assembly_BamD"/>
    <property type="match status" value="1"/>
</dbReference>
<dbReference type="eggNOG" id="COG4105">
    <property type="taxonomic scope" value="Bacteria"/>
</dbReference>
<dbReference type="PANTHER" id="PTHR37423">
    <property type="entry name" value="SOLUBLE LYTIC MUREIN TRANSGLYCOSYLASE-RELATED"/>
    <property type="match status" value="1"/>
</dbReference>
<dbReference type="AlphaFoldDB" id="A0A0B0HE67"/>
<sequence length="271" mass="31302">MGRHFLYILIVAILLTGCASNKKNDDKTRNWSADRFYTEASSALAEGDYEGAIEYYEKLEARYPYGHQAAQGQLDVAFAYYKYDEADSAIDALDRFIRLHPEHPQVAYAYYMKGVVNLNRNLGLLDRFIPTDSSQRDPETFKDAYDAFREVVERFPTSRYAKDAKQRAIFLHNTIARHEVHVAQYYLDRGAYLAAANRGIYVVQNYQRTPSVKDVLEIMAQAYDKMELPKLADDTRRVLELNKVNFASDEYKEGEKSLLRSIWDTLGLDKN</sequence>
<keyword evidence="7" id="KW-0802">TPR repeat</keyword>